<name>A0A1V0SAE4_9VIRU</name>
<proteinExistence type="predicted"/>
<dbReference type="EMBL" id="KY684083">
    <property type="protein sequence ID" value="ARF08682.1"/>
    <property type="molecule type" value="Genomic_DNA"/>
</dbReference>
<dbReference type="PANTHER" id="PTHR42754:SF1">
    <property type="entry name" value="LIPOPROTEIN"/>
    <property type="match status" value="1"/>
</dbReference>
<dbReference type="PANTHER" id="PTHR42754">
    <property type="entry name" value="ENDOGLUCANASE"/>
    <property type="match status" value="1"/>
</dbReference>
<evidence type="ECO:0008006" key="2">
    <source>
        <dbReference type="Google" id="ProtNLM"/>
    </source>
</evidence>
<accession>A0A1V0SAE4</accession>
<protein>
    <recommendedName>
        <fullName evidence="2">Bulb-type lectin domain-containing protein</fullName>
    </recommendedName>
</protein>
<sequence>MNTLSLIKLDQCGNFIWNKSKSFTNTGAPQIILTKFNSDGDSLFTKTYNTIDGSTMLSPSIANDSDNNTYLAFSTNGIPSSILFNIIIIKLDSNGNLIWSKYDFPFNDIKNNISPKIQIDGSDNIYLNFVSYDETDIYDVVVAKLNSDGDMLWITQSSFLSASSDNINNSMDIDGLGNTYVAHQILNYDKYDISVFKVNNLGQIIWTNNDSAFNTTKDNTNPSITVDIYGNSYIAYNTDGIIPNNFNTVNSGGYDIVLFKLNTNGLLIWKAQNPAFNTIDNDTNPQIVVDNKENLYLVYVSTVKCSIIRFVKFVTKCCFDCCKNCCQSSCNVCFPKVCLSNPGMCKDIKCLEIKKKNCDVKFNILLEKVNNILCFYHQELLSIKKSQKVINMIVNTLNELSSNETQNKFLLAEVNKLVDTYCNESNKIYGIHRIDRNCNFNIYGTVDSHTGMPVTYVNGFGGIRNKKITGNLILTLDKINYFFNFNDVCSVFELSKIISQKLCTKLAIINGLEISIKINCVPAHIVIELCVSNCNIIKFEYCAKNKTKETYLDLLNKLYKTFSDYIQFICYDCNCHQLNIIFKKGYTLLFYQKKKCPCAQFIIKTFVNCIPVNYGTISLIRKRYVYGYLLFYNNQNNFCVQYPDGSLSQTKVIPVLLKENFQYYCENICFDLSDLIKCKINTIEAAHLSAGNFCSKYDIKYYCNYATFLKKIIKCIKNCSSICNVRKYTNVVNMLCQYNNMLIGDYNLITITSSNFLDTVKCFLK</sequence>
<reference evidence="1" key="1">
    <citation type="journal article" date="2017" name="Science">
        <title>Giant viruses with an expanded complement of translation system components.</title>
        <authorList>
            <person name="Schulz F."/>
            <person name="Yutin N."/>
            <person name="Ivanova N.N."/>
            <person name="Ortega D.R."/>
            <person name="Lee T.K."/>
            <person name="Vierheilig J."/>
            <person name="Daims H."/>
            <person name="Horn M."/>
            <person name="Wagner M."/>
            <person name="Jensen G.J."/>
            <person name="Kyrpides N.C."/>
            <person name="Koonin E.V."/>
            <person name="Woyke T."/>
        </authorList>
    </citation>
    <scope>NUCLEOTIDE SEQUENCE</scope>
    <source>
        <strain evidence="1">CTV1</strain>
    </source>
</reference>
<gene>
    <name evidence="1" type="ORF">Catovirus_1_732</name>
</gene>
<organism evidence="1">
    <name type="scientific">Catovirus CTV1</name>
    <dbReference type="NCBI Taxonomy" id="1977631"/>
    <lineage>
        <taxon>Viruses</taxon>
        <taxon>Varidnaviria</taxon>
        <taxon>Bamfordvirae</taxon>
        <taxon>Nucleocytoviricota</taxon>
        <taxon>Megaviricetes</taxon>
        <taxon>Imitervirales</taxon>
        <taxon>Mimiviridae</taxon>
        <taxon>Klosneuvirinae</taxon>
        <taxon>Catovirus</taxon>
    </lineage>
</organism>
<evidence type="ECO:0000313" key="1">
    <source>
        <dbReference type="EMBL" id="ARF08682.1"/>
    </source>
</evidence>